<gene>
    <name evidence="1" type="ORF">GGQ61_000472</name>
</gene>
<name>A0A839ZTK8_9CAUL</name>
<organism evidence="1 2">
    <name type="scientific">Phenylobacterium haematophilum</name>
    <dbReference type="NCBI Taxonomy" id="98513"/>
    <lineage>
        <taxon>Bacteria</taxon>
        <taxon>Pseudomonadati</taxon>
        <taxon>Pseudomonadota</taxon>
        <taxon>Alphaproteobacteria</taxon>
        <taxon>Caulobacterales</taxon>
        <taxon>Caulobacteraceae</taxon>
        <taxon>Phenylobacterium</taxon>
    </lineage>
</organism>
<evidence type="ECO:0000313" key="2">
    <source>
        <dbReference type="Proteomes" id="UP000530564"/>
    </source>
</evidence>
<keyword evidence="2" id="KW-1185">Reference proteome</keyword>
<dbReference type="EMBL" id="JACIDK010000001">
    <property type="protein sequence ID" value="MBB3889775.1"/>
    <property type="molecule type" value="Genomic_DNA"/>
</dbReference>
<sequence>MRRLIPLILAPLALTACEKPLTAPSNPGVCWRMVEGMNGKPDFRPIAPDIDTLENCAVRLEGLRMTTGLPMTGAFQGRFIYVTDEEISVASGPKAQRYRVFTPAARLEVQKGIQTLLDREKAGA</sequence>
<accession>A0A839ZTK8</accession>
<reference evidence="1 2" key="1">
    <citation type="submission" date="2020-08" db="EMBL/GenBank/DDBJ databases">
        <title>Genomic Encyclopedia of Type Strains, Phase IV (KMG-IV): sequencing the most valuable type-strain genomes for metagenomic binning, comparative biology and taxonomic classification.</title>
        <authorList>
            <person name="Goeker M."/>
        </authorList>
    </citation>
    <scope>NUCLEOTIDE SEQUENCE [LARGE SCALE GENOMIC DNA]</scope>
    <source>
        <strain evidence="1 2">DSM 21793</strain>
    </source>
</reference>
<protein>
    <recommendedName>
        <fullName evidence="3">Lipoprotein</fullName>
    </recommendedName>
</protein>
<evidence type="ECO:0000313" key="1">
    <source>
        <dbReference type="EMBL" id="MBB3889775.1"/>
    </source>
</evidence>
<evidence type="ECO:0008006" key="3">
    <source>
        <dbReference type="Google" id="ProtNLM"/>
    </source>
</evidence>
<comment type="caution">
    <text evidence="1">The sequence shown here is derived from an EMBL/GenBank/DDBJ whole genome shotgun (WGS) entry which is preliminary data.</text>
</comment>
<dbReference type="PROSITE" id="PS51257">
    <property type="entry name" value="PROKAR_LIPOPROTEIN"/>
    <property type="match status" value="1"/>
</dbReference>
<dbReference type="Proteomes" id="UP000530564">
    <property type="component" value="Unassembled WGS sequence"/>
</dbReference>
<proteinExistence type="predicted"/>
<dbReference type="AlphaFoldDB" id="A0A839ZTK8"/>
<dbReference type="RefSeq" id="WP_183769768.1">
    <property type="nucleotide sequence ID" value="NZ_JACIDK010000001.1"/>
</dbReference>